<dbReference type="InterPro" id="IPR036388">
    <property type="entry name" value="WH-like_DNA-bd_sf"/>
</dbReference>
<dbReference type="Gene3D" id="3.40.50.2300">
    <property type="match status" value="1"/>
</dbReference>
<dbReference type="GO" id="GO:0006355">
    <property type="term" value="P:regulation of DNA-templated transcription"/>
    <property type="evidence" value="ECO:0007669"/>
    <property type="project" value="InterPro"/>
</dbReference>
<sequence>MRIGEASCTPTGCPGGAEPDLKVAEDGFSNGIETVAGWDAMRVLVVEDERRLAAALKRGLEANSFAVDLAHNGSDALWMAEQRPYSAIVLDIMLPGMNGYRVCAELRRAGVTTPIMILSAKDGEYDEAEGLDTGADDYMTKPFSYVVLVARLRALLRRGHAAPAQLRVDDLVVDPARGVCVRADQQILLTAREFAVLECLARRANLVLSKSEILQHVWDEHYEGDVNVVEVHVSALRRKIDQPFGRRSIETVRGMGYRLVGRAS</sequence>
<evidence type="ECO:0000256" key="2">
    <source>
        <dbReference type="ARBA" id="ARBA00023012"/>
    </source>
</evidence>
<dbReference type="GO" id="GO:0000156">
    <property type="term" value="F:phosphorelay response regulator activity"/>
    <property type="evidence" value="ECO:0007669"/>
    <property type="project" value="TreeGrafter"/>
</dbReference>
<evidence type="ECO:0000259" key="8">
    <source>
        <dbReference type="PROSITE" id="PS50110"/>
    </source>
</evidence>
<keyword evidence="5" id="KW-0804">Transcription</keyword>
<dbReference type="CDD" id="cd19935">
    <property type="entry name" value="REC_OmpR_CusR-like"/>
    <property type="match status" value="1"/>
</dbReference>
<gene>
    <name evidence="10" type="ORF">EV192_119142</name>
</gene>
<dbReference type="EMBL" id="SLWS01000019">
    <property type="protein sequence ID" value="TCO46563.1"/>
    <property type="molecule type" value="Genomic_DNA"/>
</dbReference>
<dbReference type="InterPro" id="IPR011006">
    <property type="entry name" value="CheY-like_superfamily"/>
</dbReference>
<dbReference type="Proteomes" id="UP000295680">
    <property type="component" value="Unassembled WGS sequence"/>
</dbReference>
<keyword evidence="1 6" id="KW-0597">Phosphoprotein</keyword>
<dbReference type="InterPro" id="IPR016032">
    <property type="entry name" value="Sig_transdc_resp-reg_C-effctor"/>
</dbReference>
<dbReference type="SUPFAM" id="SSF46894">
    <property type="entry name" value="C-terminal effector domain of the bipartite response regulators"/>
    <property type="match status" value="1"/>
</dbReference>
<dbReference type="FunFam" id="1.10.10.10:FF:000005">
    <property type="entry name" value="Two-component system response regulator"/>
    <property type="match status" value="1"/>
</dbReference>
<keyword evidence="3" id="KW-0805">Transcription regulation</keyword>
<dbReference type="SMART" id="SM00448">
    <property type="entry name" value="REC"/>
    <property type="match status" value="1"/>
</dbReference>
<feature type="domain" description="Response regulatory" evidence="8">
    <location>
        <begin position="42"/>
        <end position="156"/>
    </location>
</feature>
<dbReference type="Gene3D" id="6.10.250.690">
    <property type="match status" value="1"/>
</dbReference>
<dbReference type="SUPFAM" id="SSF52172">
    <property type="entry name" value="CheY-like"/>
    <property type="match status" value="1"/>
</dbReference>
<comment type="caution">
    <text evidence="10">The sequence shown here is derived from an EMBL/GenBank/DDBJ whole genome shotgun (WGS) entry which is preliminary data.</text>
</comment>
<dbReference type="PROSITE" id="PS51755">
    <property type="entry name" value="OMPR_PHOB"/>
    <property type="match status" value="1"/>
</dbReference>
<dbReference type="GO" id="GO:0005829">
    <property type="term" value="C:cytosol"/>
    <property type="evidence" value="ECO:0007669"/>
    <property type="project" value="TreeGrafter"/>
</dbReference>
<evidence type="ECO:0000256" key="4">
    <source>
        <dbReference type="ARBA" id="ARBA00023125"/>
    </source>
</evidence>
<dbReference type="SMART" id="SM00862">
    <property type="entry name" value="Trans_reg_C"/>
    <property type="match status" value="1"/>
</dbReference>
<feature type="DNA-binding region" description="OmpR/PhoB-type" evidence="7">
    <location>
        <begin position="163"/>
        <end position="261"/>
    </location>
</feature>
<keyword evidence="4 7" id="KW-0238">DNA-binding</keyword>
<feature type="domain" description="OmpR/PhoB-type" evidence="9">
    <location>
        <begin position="163"/>
        <end position="261"/>
    </location>
</feature>
<dbReference type="GO" id="GO:0000976">
    <property type="term" value="F:transcription cis-regulatory region binding"/>
    <property type="evidence" value="ECO:0007669"/>
    <property type="project" value="TreeGrafter"/>
</dbReference>
<dbReference type="PROSITE" id="PS50110">
    <property type="entry name" value="RESPONSE_REGULATORY"/>
    <property type="match status" value="1"/>
</dbReference>
<dbReference type="CDD" id="cd00383">
    <property type="entry name" value="trans_reg_C"/>
    <property type="match status" value="1"/>
</dbReference>
<name>A0A4R2INA2_9PSEU</name>
<evidence type="ECO:0000256" key="7">
    <source>
        <dbReference type="PROSITE-ProRule" id="PRU01091"/>
    </source>
</evidence>
<evidence type="ECO:0000259" key="9">
    <source>
        <dbReference type="PROSITE" id="PS51755"/>
    </source>
</evidence>
<protein>
    <submittedName>
        <fullName evidence="10">DNA-binding response OmpR family regulator</fullName>
    </submittedName>
</protein>
<dbReference type="PANTHER" id="PTHR48111">
    <property type="entry name" value="REGULATOR OF RPOS"/>
    <property type="match status" value="1"/>
</dbReference>
<organism evidence="10 11">
    <name type="scientific">Actinocrispum wychmicini</name>
    <dbReference type="NCBI Taxonomy" id="1213861"/>
    <lineage>
        <taxon>Bacteria</taxon>
        <taxon>Bacillati</taxon>
        <taxon>Actinomycetota</taxon>
        <taxon>Actinomycetes</taxon>
        <taxon>Pseudonocardiales</taxon>
        <taxon>Pseudonocardiaceae</taxon>
        <taxon>Actinocrispum</taxon>
    </lineage>
</organism>
<dbReference type="Pfam" id="PF00486">
    <property type="entry name" value="Trans_reg_C"/>
    <property type="match status" value="1"/>
</dbReference>
<dbReference type="InterPro" id="IPR001867">
    <property type="entry name" value="OmpR/PhoB-type_DNA-bd"/>
</dbReference>
<evidence type="ECO:0000256" key="1">
    <source>
        <dbReference type="ARBA" id="ARBA00022553"/>
    </source>
</evidence>
<dbReference type="InterPro" id="IPR001789">
    <property type="entry name" value="Sig_transdc_resp-reg_receiver"/>
</dbReference>
<dbReference type="AlphaFoldDB" id="A0A4R2INA2"/>
<evidence type="ECO:0000256" key="6">
    <source>
        <dbReference type="PROSITE-ProRule" id="PRU00169"/>
    </source>
</evidence>
<feature type="modified residue" description="4-aspartylphosphate" evidence="6">
    <location>
        <position position="91"/>
    </location>
</feature>
<keyword evidence="2" id="KW-0902">Two-component regulatory system</keyword>
<dbReference type="InterPro" id="IPR039420">
    <property type="entry name" value="WalR-like"/>
</dbReference>
<accession>A0A4R2INA2</accession>
<evidence type="ECO:0000313" key="10">
    <source>
        <dbReference type="EMBL" id="TCO46563.1"/>
    </source>
</evidence>
<dbReference type="FunFam" id="3.40.50.2300:FF:000002">
    <property type="entry name" value="DNA-binding response regulator PhoP"/>
    <property type="match status" value="1"/>
</dbReference>
<evidence type="ECO:0000313" key="11">
    <source>
        <dbReference type="Proteomes" id="UP000295680"/>
    </source>
</evidence>
<evidence type="ECO:0000256" key="5">
    <source>
        <dbReference type="ARBA" id="ARBA00023163"/>
    </source>
</evidence>
<dbReference type="GO" id="GO:0032993">
    <property type="term" value="C:protein-DNA complex"/>
    <property type="evidence" value="ECO:0007669"/>
    <property type="project" value="TreeGrafter"/>
</dbReference>
<dbReference type="Gene3D" id="1.10.10.10">
    <property type="entry name" value="Winged helix-like DNA-binding domain superfamily/Winged helix DNA-binding domain"/>
    <property type="match status" value="1"/>
</dbReference>
<keyword evidence="11" id="KW-1185">Reference proteome</keyword>
<evidence type="ECO:0000256" key="3">
    <source>
        <dbReference type="ARBA" id="ARBA00023015"/>
    </source>
</evidence>
<proteinExistence type="predicted"/>
<reference evidence="10 11" key="1">
    <citation type="submission" date="2019-03" db="EMBL/GenBank/DDBJ databases">
        <title>Genomic Encyclopedia of Type Strains, Phase IV (KMG-IV): sequencing the most valuable type-strain genomes for metagenomic binning, comparative biology and taxonomic classification.</title>
        <authorList>
            <person name="Goeker M."/>
        </authorList>
    </citation>
    <scope>NUCLEOTIDE SEQUENCE [LARGE SCALE GENOMIC DNA]</scope>
    <source>
        <strain evidence="10 11">DSM 45934</strain>
    </source>
</reference>
<dbReference type="PANTHER" id="PTHR48111:SF36">
    <property type="entry name" value="TRANSCRIPTIONAL REGULATORY PROTEIN CUTR"/>
    <property type="match status" value="1"/>
</dbReference>
<dbReference type="Pfam" id="PF00072">
    <property type="entry name" value="Response_reg"/>
    <property type="match status" value="1"/>
</dbReference>